<feature type="compositionally biased region" description="Polar residues" evidence="1">
    <location>
        <begin position="170"/>
        <end position="179"/>
    </location>
</feature>
<feature type="compositionally biased region" description="Basic residues" evidence="1">
    <location>
        <begin position="21"/>
        <end position="35"/>
    </location>
</feature>
<evidence type="ECO:0000313" key="2">
    <source>
        <dbReference type="EMBL" id="CAD6335167.1"/>
    </source>
</evidence>
<gene>
    <name evidence="2" type="ORF">NCGR_LOCUS59265</name>
</gene>
<feature type="compositionally biased region" description="Polar residues" evidence="1">
    <location>
        <begin position="76"/>
        <end position="90"/>
    </location>
</feature>
<protein>
    <submittedName>
        <fullName evidence="2">Uncharacterized protein</fullName>
    </submittedName>
</protein>
<dbReference type="OrthoDB" id="695145at2759"/>
<dbReference type="Proteomes" id="UP000604825">
    <property type="component" value="Unassembled WGS sequence"/>
</dbReference>
<evidence type="ECO:0000256" key="1">
    <source>
        <dbReference type="SAM" id="MobiDB-lite"/>
    </source>
</evidence>
<evidence type="ECO:0000313" key="3">
    <source>
        <dbReference type="Proteomes" id="UP000604825"/>
    </source>
</evidence>
<proteinExistence type="predicted"/>
<sequence length="187" mass="20405">MSYLRRNMGITHTSSQEGQRKKILKGTPKKRKKVTKSTESSIVPIEDEAPTRSMTFPPSQNLEPEPTASKKRKGAASNSRPTGSSISSEITSRKKGMQGSSNFGASKRSRSGSNQPEPLSIGLPSSKDKPQAVVVKLKGKRRKKEVDKNAAKNLLSQLDSPAMGTRSKRLQPSSPALSTRSKRRMCL</sequence>
<comment type="caution">
    <text evidence="2">The sequence shown here is derived from an EMBL/GenBank/DDBJ whole genome shotgun (WGS) entry which is preliminary data.</text>
</comment>
<name>A0A811RYT0_9POAL</name>
<dbReference type="AlphaFoldDB" id="A0A811RYT0"/>
<feature type="compositionally biased region" description="Polar residues" evidence="1">
    <location>
        <begin position="52"/>
        <end position="62"/>
    </location>
</feature>
<keyword evidence="3" id="KW-1185">Reference proteome</keyword>
<feature type="region of interest" description="Disordered" evidence="1">
    <location>
        <begin position="1"/>
        <end position="187"/>
    </location>
</feature>
<reference evidence="2" key="1">
    <citation type="submission" date="2020-10" db="EMBL/GenBank/DDBJ databases">
        <authorList>
            <person name="Han B."/>
            <person name="Lu T."/>
            <person name="Zhao Q."/>
            <person name="Huang X."/>
            <person name="Zhao Y."/>
        </authorList>
    </citation>
    <scope>NUCLEOTIDE SEQUENCE</scope>
</reference>
<accession>A0A811RYT0</accession>
<organism evidence="2 3">
    <name type="scientific">Miscanthus lutarioriparius</name>
    <dbReference type="NCBI Taxonomy" id="422564"/>
    <lineage>
        <taxon>Eukaryota</taxon>
        <taxon>Viridiplantae</taxon>
        <taxon>Streptophyta</taxon>
        <taxon>Embryophyta</taxon>
        <taxon>Tracheophyta</taxon>
        <taxon>Spermatophyta</taxon>
        <taxon>Magnoliopsida</taxon>
        <taxon>Liliopsida</taxon>
        <taxon>Poales</taxon>
        <taxon>Poaceae</taxon>
        <taxon>PACMAD clade</taxon>
        <taxon>Panicoideae</taxon>
        <taxon>Andropogonodae</taxon>
        <taxon>Andropogoneae</taxon>
        <taxon>Saccharinae</taxon>
        <taxon>Miscanthus</taxon>
    </lineage>
</organism>
<dbReference type="EMBL" id="CAJGYO010000017">
    <property type="protein sequence ID" value="CAD6335167.1"/>
    <property type="molecule type" value="Genomic_DNA"/>
</dbReference>